<keyword evidence="6 8" id="KW-0472">Membrane</keyword>
<dbReference type="NCBIfam" id="TIGR04056">
    <property type="entry name" value="OMP_RagA_SusC"/>
    <property type="match status" value="1"/>
</dbReference>
<keyword evidence="3 8" id="KW-1134">Transmembrane beta strand</keyword>
<dbReference type="InterPro" id="IPR037066">
    <property type="entry name" value="Plug_dom_sf"/>
</dbReference>
<dbReference type="InterPro" id="IPR012910">
    <property type="entry name" value="Plug_dom"/>
</dbReference>
<dbReference type="RefSeq" id="WP_344787190.1">
    <property type="nucleotide sequence ID" value="NZ_BAABCA010000002.1"/>
</dbReference>
<organism evidence="10 11">
    <name type="scientific">Postechiella marina</name>
    <dbReference type="NCBI Taxonomy" id="943941"/>
    <lineage>
        <taxon>Bacteria</taxon>
        <taxon>Pseudomonadati</taxon>
        <taxon>Bacteroidota</taxon>
        <taxon>Flavobacteriia</taxon>
        <taxon>Flavobacteriales</taxon>
        <taxon>Flavobacteriaceae</taxon>
        <taxon>Postechiella</taxon>
    </lineage>
</organism>
<evidence type="ECO:0000256" key="1">
    <source>
        <dbReference type="ARBA" id="ARBA00004571"/>
    </source>
</evidence>
<gene>
    <name evidence="10" type="ORF">GCM10022291_11770</name>
</gene>
<dbReference type="InterPro" id="IPR023996">
    <property type="entry name" value="TonB-dep_OMP_SusC/RagA"/>
</dbReference>
<dbReference type="PANTHER" id="PTHR30069:SF29">
    <property type="entry name" value="HEMOGLOBIN AND HEMOGLOBIN-HAPTOGLOBIN-BINDING PROTEIN 1-RELATED"/>
    <property type="match status" value="1"/>
</dbReference>
<evidence type="ECO:0000256" key="8">
    <source>
        <dbReference type="PROSITE-ProRule" id="PRU01360"/>
    </source>
</evidence>
<keyword evidence="5" id="KW-0732">Signal</keyword>
<comment type="similarity">
    <text evidence="8">Belongs to the TonB-dependent receptor family.</text>
</comment>
<dbReference type="NCBIfam" id="TIGR04057">
    <property type="entry name" value="SusC_RagA_signa"/>
    <property type="match status" value="1"/>
</dbReference>
<dbReference type="Proteomes" id="UP001501496">
    <property type="component" value="Unassembled WGS sequence"/>
</dbReference>
<evidence type="ECO:0000256" key="2">
    <source>
        <dbReference type="ARBA" id="ARBA00022448"/>
    </source>
</evidence>
<dbReference type="EMBL" id="BAABCA010000002">
    <property type="protein sequence ID" value="GAA4233794.1"/>
    <property type="molecule type" value="Genomic_DNA"/>
</dbReference>
<name>A0ABP8C4Y8_9FLAO</name>
<dbReference type="InterPro" id="IPR039426">
    <property type="entry name" value="TonB-dep_rcpt-like"/>
</dbReference>
<keyword evidence="2 8" id="KW-0813">Transport</keyword>
<reference evidence="11" key="1">
    <citation type="journal article" date="2019" name="Int. J. Syst. Evol. Microbiol.">
        <title>The Global Catalogue of Microorganisms (GCM) 10K type strain sequencing project: providing services to taxonomists for standard genome sequencing and annotation.</title>
        <authorList>
            <consortium name="The Broad Institute Genomics Platform"/>
            <consortium name="The Broad Institute Genome Sequencing Center for Infectious Disease"/>
            <person name="Wu L."/>
            <person name="Ma J."/>
        </authorList>
    </citation>
    <scope>NUCLEOTIDE SEQUENCE [LARGE SCALE GENOMIC DNA]</scope>
    <source>
        <strain evidence="11">JCM 17630</strain>
    </source>
</reference>
<dbReference type="SUPFAM" id="SSF56935">
    <property type="entry name" value="Porins"/>
    <property type="match status" value="1"/>
</dbReference>
<keyword evidence="7 8" id="KW-0998">Cell outer membrane</keyword>
<dbReference type="SUPFAM" id="SSF49464">
    <property type="entry name" value="Carboxypeptidase regulatory domain-like"/>
    <property type="match status" value="1"/>
</dbReference>
<dbReference type="Gene3D" id="2.60.40.1120">
    <property type="entry name" value="Carboxypeptidase-like, regulatory domain"/>
    <property type="match status" value="1"/>
</dbReference>
<sequence>MRTFIFLFCTTLFAIGPYDVVSQNSKIKIEKDKTLKVDEVFDLIMDQTNYKFFYEEGIFKEFPKVHVKKGTIRTNKLLSLSLSKGNLDITVTDNNAIVIKDAKTQTTQSNFQELEVSGTITDANGQPLPGANIVVKGTTNGTQTDFDGKYTIKINNKNAILIITYIGFKTTEIAVNNNSNPLNITLEEDAASLDEIVVVGYGTQRKETITGSISTVKSEELTQTPATNTTALLSGRLPGIVVSQNNGQPGGDQANVSIRGFVNALVIVDGVPRDYQQLDPNEIESISILKDASAAVYGARAGNGVILVTTKRGKTGAPKINYSGSYTLQQPTFLPKVANAANYAKYQQQAELLEGVAVADLTFSDDDISKYAAGTEEGYRGTDWQDVVLKDWAAMQQHNFNVQGGSENVKYFTSIGQLTQNSLLESGDGEFKRYNIGATVDIKINDKLNVGVNLKYREEKNETPSGRDGDDNDGYFRIFDHVNSMDPTVEQNPDGFLTAAHPLETNAVAYSTQAITGINNTQRKQMDAILSFDYKLPFIDGLSAFGTLAHQTVNSLNRLTRTPFTTYDYDYATGVSSPRFTTSDDYVRSTTNDNKQTTTQIGFNYKNQFNDNKLEAKVILENRYIDRYFFSSQVTQLLSSDTPFLFGAVGTQTTTDLLLNNSGNPIPLQEGRQGIIGRVNYSYKDKYLLEALFRADANIQFPEATRWGYFPGFSLGWVVSKENFLQDSETIDFLKFRTSFASLGFDGTSSFDYLSGYGLQNGRANTYAYGNTSIPSTLQTIGLANTSITWETMETYNFGVDATLWNSLLGIELDMFYRRRSGILRNRIEQFPDTFGADLPQENAGIRSNRGFELVLNHRNQIGELKLDVSANVTWTREKIIDNVEREFDLTDPDDARLNQTNGQWANRRFGYRTDGFYDSQDEIDNDGITYDPDIGEPTLGDVKYIDRNEDGTIDYRDQELIGRNETPELFFGLNVNANYKGFDFGMLWQGAGNFDVMMRGSELAANTSIGQMPLQYQADYAWNANNTAAAKLPAPTTSGLNNHNDQPLDIYQKDGTYLRLKSVTLGYSIPKTILEKVNIKNARVYISGYNLLTIQNTGIFDIDPELRGNGVTAYPLQRNISVGVNIGL</sequence>
<accession>A0ABP8C4Y8</accession>
<proteinExistence type="inferred from homology"/>
<comment type="subcellular location">
    <subcellularLocation>
        <location evidence="1 8">Cell outer membrane</location>
        <topology evidence="1 8">Multi-pass membrane protein</topology>
    </subcellularLocation>
</comment>
<dbReference type="PANTHER" id="PTHR30069">
    <property type="entry name" value="TONB-DEPENDENT OUTER MEMBRANE RECEPTOR"/>
    <property type="match status" value="1"/>
</dbReference>
<evidence type="ECO:0000313" key="11">
    <source>
        <dbReference type="Proteomes" id="UP001501496"/>
    </source>
</evidence>
<dbReference type="InterPro" id="IPR008969">
    <property type="entry name" value="CarboxyPept-like_regulatory"/>
</dbReference>
<evidence type="ECO:0000259" key="9">
    <source>
        <dbReference type="Pfam" id="PF07715"/>
    </source>
</evidence>
<evidence type="ECO:0000256" key="6">
    <source>
        <dbReference type="ARBA" id="ARBA00023136"/>
    </source>
</evidence>
<evidence type="ECO:0000313" key="10">
    <source>
        <dbReference type="EMBL" id="GAA4233794.1"/>
    </source>
</evidence>
<evidence type="ECO:0000256" key="3">
    <source>
        <dbReference type="ARBA" id="ARBA00022452"/>
    </source>
</evidence>
<comment type="caution">
    <text evidence="10">The sequence shown here is derived from an EMBL/GenBank/DDBJ whole genome shotgun (WGS) entry which is preliminary data.</text>
</comment>
<keyword evidence="4 8" id="KW-0812">Transmembrane</keyword>
<dbReference type="Gene3D" id="2.170.130.10">
    <property type="entry name" value="TonB-dependent receptor, plug domain"/>
    <property type="match status" value="1"/>
</dbReference>
<keyword evidence="11" id="KW-1185">Reference proteome</keyword>
<feature type="domain" description="TonB-dependent receptor plug" evidence="9">
    <location>
        <begin position="206"/>
        <end position="305"/>
    </location>
</feature>
<dbReference type="Pfam" id="PF13715">
    <property type="entry name" value="CarbopepD_reg_2"/>
    <property type="match status" value="1"/>
</dbReference>
<dbReference type="InterPro" id="IPR023997">
    <property type="entry name" value="TonB-dep_OMP_SusC/RagA_CS"/>
</dbReference>
<protein>
    <submittedName>
        <fullName evidence="10">TonB-dependent receptor</fullName>
    </submittedName>
</protein>
<evidence type="ECO:0000256" key="4">
    <source>
        <dbReference type="ARBA" id="ARBA00022692"/>
    </source>
</evidence>
<dbReference type="InterPro" id="IPR036942">
    <property type="entry name" value="Beta-barrel_TonB_sf"/>
</dbReference>
<dbReference type="Gene3D" id="2.40.170.20">
    <property type="entry name" value="TonB-dependent receptor, beta-barrel domain"/>
    <property type="match status" value="1"/>
</dbReference>
<evidence type="ECO:0000256" key="7">
    <source>
        <dbReference type="ARBA" id="ARBA00023237"/>
    </source>
</evidence>
<evidence type="ECO:0000256" key="5">
    <source>
        <dbReference type="ARBA" id="ARBA00022729"/>
    </source>
</evidence>
<dbReference type="Pfam" id="PF07715">
    <property type="entry name" value="Plug"/>
    <property type="match status" value="1"/>
</dbReference>
<dbReference type="PROSITE" id="PS52016">
    <property type="entry name" value="TONB_DEPENDENT_REC_3"/>
    <property type="match status" value="1"/>
</dbReference>
<keyword evidence="10" id="KW-0675">Receptor</keyword>